<accession>A0A098R295</accession>
<dbReference type="EMBL" id="JNUP01000003">
    <property type="protein sequence ID" value="KGE73881.1"/>
    <property type="molecule type" value="Genomic_DNA"/>
</dbReference>
<keyword evidence="2" id="KW-1185">Reference proteome</keyword>
<proteinExistence type="predicted"/>
<dbReference type="eggNOG" id="COG2013">
    <property type="taxonomic scope" value="Bacteria"/>
</dbReference>
<dbReference type="InterPro" id="IPR002838">
    <property type="entry name" value="AIM24"/>
</dbReference>
<dbReference type="Proteomes" id="UP000029692">
    <property type="component" value="Unassembled WGS sequence"/>
</dbReference>
<name>A0A098R295_9SPIO</name>
<dbReference type="SUPFAM" id="SSF51219">
    <property type="entry name" value="TRAP-like"/>
    <property type="match status" value="1"/>
</dbReference>
<dbReference type="STRING" id="1480694.DC28_01375"/>
<dbReference type="Pfam" id="PF01987">
    <property type="entry name" value="AIM24"/>
    <property type="match status" value="1"/>
</dbReference>
<comment type="caution">
    <text evidence="1">The sequence shown here is derived from an EMBL/GenBank/DDBJ whole genome shotgun (WGS) entry which is preliminary data.</text>
</comment>
<dbReference type="Gene3D" id="3.60.160.10">
    <property type="entry name" value="Mitochondrial biogenesis AIM24"/>
    <property type="match status" value="1"/>
</dbReference>
<evidence type="ECO:0008006" key="3">
    <source>
        <dbReference type="Google" id="ProtNLM"/>
    </source>
</evidence>
<dbReference type="OrthoDB" id="9779518at2"/>
<reference evidence="1 2" key="1">
    <citation type="submission" date="2014-05" db="EMBL/GenBank/DDBJ databases">
        <title>De novo Genome Sequence of Spirocheata sp.</title>
        <authorList>
            <person name="Shivani Y."/>
            <person name="Subhash Y."/>
            <person name="Tushar L."/>
            <person name="Sasikala C."/>
            <person name="Ramana C.V."/>
        </authorList>
    </citation>
    <scope>NUCLEOTIDE SEQUENCE [LARGE SCALE GENOMIC DNA]</scope>
    <source>
        <strain evidence="1 2">JC230</strain>
    </source>
</reference>
<dbReference type="InterPro" id="IPR016031">
    <property type="entry name" value="Trp_RNA-bd_attenuator-like_dom"/>
</dbReference>
<dbReference type="NCBIfam" id="TIGR00266">
    <property type="entry name" value="TIGR00266 family protein"/>
    <property type="match status" value="1"/>
</dbReference>
<evidence type="ECO:0000313" key="2">
    <source>
        <dbReference type="Proteomes" id="UP000029692"/>
    </source>
</evidence>
<organism evidence="1 2">
    <name type="scientific">Spirochaeta lutea</name>
    <dbReference type="NCBI Taxonomy" id="1480694"/>
    <lineage>
        <taxon>Bacteria</taxon>
        <taxon>Pseudomonadati</taxon>
        <taxon>Spirochaetota</taxon>
        <taxon>Spirochaetia</taxon>
        <taxon>Spirochaetales</taxon>
        <taxon>Spirochaetaceae</taxon>
        <taxon>Spirochaeta</taxon>
    </lineage>
</organism>
<sequence>MNSQKSDYRYSIEASPDYALAEVTLQQGQSLRVEASAMAYMDSSLAMKTSAKGGLGRLLSGERLFQNEFSAPQGSGTIGIAPGCPGDITHLYLEDEGVYIQNSAYLASSPELEVRADFQGWKGFFSGEKLFMIGVEGRGDLWFNSYGGILAIDVQDSYVVDTGYIAAFTQGLTYDVRPVSGLKSLFFSGEGLVCRFTGRGTVWIQTRLAPAFVQWADAYRRVQKQSNS</sequence>
<protein>
    <recommendedName>
        <fullName evidence="3">TIGR00266 family protein</fullName>
    </recommendedName>
</protein>
<gene>
    <name evidence="1" type="ORF">DC28_01375</name>
</gene>
<dbReference type="RefSeq" id="WP_037544929.1">
    <property type="nucleotide sequence ID" value="NZ_JNUP01000003.1"/>
</dbReference>
<evidence type="ECO:0000313" key="1">
    <source>
        <dbReference type="EMBL" id="KGE73881.1"/>
    </source>
</evidence>
<dbReference type="InterPro" id="IPR036983">
    <property type="entry name" value="AIM24_sf"/>
</dbReference>
<dbReference type="PANTHER" id="PTHR43657">
    <property type="entry name" value="TRYPTOPHAN RNA-BINDING ATTENUATOR PROTEIN-LIKE PROTEIN"/>
    <property type="match status" value="1"/>
</dbReference>
<dbReference type="PANTHER" id="PTHR43657:SF1">
    <property type="entry name" value="ALTERED INHERITANCE OF MITOCHONDRIA PROTEIN 24, MITOCHONDRIAL"/>
    <property type="match status" value="1"/>
</dbReference>
<dbReference type="AlphaFoldDB" id="A0A098R295"/>